<keyword evidence="2" id="KW-0645">Protease</keyword>
<comment type="similarity">
    <text evidence="1">Belongs to the peptidase C1 family.</text>
</comment>
<dbReference type="EMBL" id="HG994372">
    <property type="protein sequence ID" value="CAF2107760.1"/>
    <property type="molecule type" value="Genomic_DNA"/>
</dbReference>
<dbReference type="GO" id="GO:0006508">
    <property type="term" value="P:proteolysis"/>
    <property type="evidence" value="ECO:0007669"/>
    <property type="project" value="UniProtKB-KW"/>
</dbReference>
<dbReference type="Proteomes" id="UP001295469">
    <property type="component" value="Chromosome C08"/>
</dbReference>
<dbReference type="InterPro" id="IPR013128">
    <property type="entry name" value="Peptidase_C1A"/>
</dbReference>
<dbReference type="SUPFAM" id="SSF54001">
    <property type="entry name" value="Cysteine proteinases"/>
    <property type="match status" value="1"/>
</dbReference>
<name>A0A816UGC0_BRANA</name>
<dbReference type="Pfam" id="PF00112">
    <property type="entry name" value="Peptidase_C1"/>
    <property type="match status" value="1"/>
</dbReference>
<evidence type="ECO:0000256" key="4">
    <source>
        <dbReference type="ARBA" id="ARBA00022807"/>
    </source>
</evidence>
<feature type="non-terminal residue" evidence="7">
    <location>
        <position position="1"/>
    </location>
</feature>
<dbReference type="InterPro" id="IPR038765">
    <property type="entry name" value="Papain-like_cys_pep_sf"/>
</dbReference>
<feature type="domain" description="Peptidase C1A papain C-terminal" evidence="6">
    <location>
        <begin position="117"/>
        <end position="314"/>
    </location>
</feature>
<proteinExistence type="inferred from homology"/>
<keyword evidence="3" id="KW-0378">Hydrolase</keyword>
<feature type="region of interest" description="Disordered" evidence="5">
    <location>
        <begin position="349"/>
        <end position="397"/>
    </location>
</feature>
<gene>
    <name evidence="7" type="ORF">DARMORV10_C08P12010.1</name>
</gene>
<feature type="compositionally biased region" description="Basic residues" evidence="5">
    <location>
        <begin position="375"/>
        <end position="397"/>
    </location>
</feature>
<evidence type="ECO:0000313" key="7">
    <source>
        <dbReference type="EMBL" id="CAF2107760.1"/>
    </source>
</evidence>
<reference evidence="7" key="1">
    <citation type="submission" date="2021-01" db="EMBL/GenBank/DDBJ databases">
        <authorList>
            <consortium name="Genoscope - CEA"/>
            <person name="William W."/>
        </authorList>
    </citation>
    <scope>NUCLEOTIDE SEQUENCE</scope>
</reference>
<dbReference type="GO" id="GO:0008234">
    <property type="term" value="F:cysteine-type peptidase activity"/>
    <property type="evidence" value="ECO:0007669"/>
    <property type="project" value="UniProtKB-KW"/>
</dbReference>
<dbReference type="InterPro" id="IPR000668">
    <property type="entry name" value="Peptidase_C1A_C"/>
</dbReference>
<dbReference type="PANTHER" id="PTHR12411">
    <property type="entry name" value="CYSTEINE PROTEASE FAMILY C1-RELATED"/>
    <property type="match status" value="1"/>
</dbReference>
<feature type="compositionally biased region" description="Basic and acidic residues" evidence="5">
    <location>
        <begin position="349"/>
        <end position="374"/>
    </location>
</feature>
<dbReference type="Gene3D" id="3.90.70.10">
    <property type="entry name" value="Cysteine proteinases"/>
    <property type="match status" value="1"/>
</dbReference>
<evidence type="ECO:0000256" key="5">
    <source>
        <dbReference type="SAM" id="MobiDB-lite"/>
    </source>
</evidence>
<dbReference type="AlphaFoldDB" id="A0A816UGC0"/>
<keyword evidence="4" id="KW-0788">Thiol protease</keyword>
<accession>A0A816UGC0</accession>
<evidence type="ECO:0000259" key="6">
    <source>
        <dbReference type="Pfam" id="PF00112"/>
    </source>
</evidence>
<evidence type="ECO:0000256" key="3">
    <source>
        <dbReference type="ARBA" id="ARBA00022801"/>
    </source>
</evidence>
<dbReference type="CDD" id="cd02619">
    <property type="entry name" value="Peptidase_C1"/>
    <property type="match status" value="1"/>
</dbReference>
<protein>
    <submittedName>
        <fullName evidence="7">(rape) hypothetical protein</fullName>
    </submittedName>
</protein>
<organism evidence="7">
    <name type="scientific">Brassica napus</name>
    <name type="common">Rape</name>
    <dbReference type="NCBI Taxonomy" id="3708"/>
    <lineage>
        <taxon>Eukaryota</taxon>
        <taxon>Viridiplantae</taxon>
        <taxon>Streptophyta</taxon>
        <taxon>Embryophyta</taxon>
        <taxon>Tracheophyta</taxon>
        <taxon>Spermatophyta</taxon>
        <taxon>Magnoliopsida</taxon>
        <taxon>eudicotyledons</taxon>
        <taxon>Gunneridae</taxon>
        <taxon>Pentapetalae</taxon>
        <taxon>rosids</taxon>
        <taxon>malvids</taxon>
        <taxon>Brassicales</taxon>
        <taxon>Brassicaceae</taxon>
        <taxon>Brassiceae</taxon>
        <taxon>Brassica</taxon>
    </lineage>
</organism>
<evidence type="ECO:0000256" key="1">
    <source>
        <dbReference type="ARBA" id="ARBA00008455"/>
    </source>
</evidence>
<sequence length="397" mass="45774">LVKEEDGVEVKGKETLDMVDSEYVYVPVRPDLRRLPKHISSRLKKNLFTEITSKQLKQFLDGSEFKKAEGTTRKGLFKLSDNGKILMLFWQLEPTHQARKQLYKELVELDLWEKLSGPIRDQIKHILCWAYSSTDLVSALRCIRLLDDDFVPLSTWYLHSHVHPEKIGNDPTALTGHSCYATNTREAFKFMLNHGGVPKERDVEFDCNEDHPADPEPNITINSYLTFDTLEEALAQLRKQPIGASLLEFSELWNLKKDAIYYGPTEADSYLLGYHGVDIVDIQFYNNEVVALCKFSNGTHVGRDGYFRVSLGTRYMMIGCDEKSAETVRPTPTPEPLLCNFIFPVIHETPKPEGEGEGEAEKQELKRKRGEPTHERKRRCTPKRQNLRRRRPFHDHG</sequence>
<evidence type="ECO:0000256" key="2">
    <source>
        <dbReference type="ARBA" id="ARBA00022670"/>
    </source>
</evidence>